<protein>
    <submittedName>
        <fullName evidence="1">Uncharacterized protein</fullName>
    </submittedName>
</protein>
<proteinExistence type="predicted"/>
<dbReference type="Proteomes" id="UP000030182">
    <property type="component" value="Unassembled WGS sequence"/>
</dbReference>
<sequence>MFAGEFVEAALVFGLVLGDAGVAGYQRVDRLGGRTDAREELVGFDMKVGGVQFGSYGLVDQLVDLVPAGEEVVDGVEERGGDLFVADVRGRTRGSTCVFVVALPDVFFVFGAGMPGFRPVPDPALGAPDFAGEGGVC</sequence>
<dbReference type="RefSeq" id="WP_034371358.1">
    <property type="nucleotide sequence ID" value="NZ_KN323183.1"/>
</dbReference>
<evidence type="ECO:0000313" key="1">
    <source>
        <dbReference type="EMBL" id="KDS92572.1"/>
    </source>
</evidence>
<accession>A0ABR4SHT5</accession>
<keyword evidence="2" id="KW-1185">Reference proteome</keyword>
<reference evidence="1 2" key="1">
    <citation type="submission" date="2014-01" db="EMBL/GenBank/DDBJ databases">
        <title>Draft genome sequence of the multidrug-resistant clinical isolate Dermabacter hominis 1368.</title>
        <authorList>
            <person name="Albersmeier A."/>
            <person name="Bomholt C."/>
            <person name="Glaub A."/>
            <person name="Ruckert C."/>
            <person name="Soriano F."/>
            <person name="Fernandez-Natal I."/>
            <person name="Tauch A."/>
        </authorList>
    </citation>
    <scope>NUCLEOTIDE SEQUENCE [LARGE SCALE GENOMIC DNA]</scope>
    <source>
        <strain evidence="1 2">1368</strain>
    </source>
</reference>
<gene>
    <name evidence="1" type="ORF">DHOM_10230</name>
</gene>
<comment type="caution">
    <text evidence="1">The sequence shown here is derived from an EMBL/GenBank/DDBJ whole genome shotgun (WGS) entry which is preliminary data.</text>
</comment>
<name>A0ABR4SHT5_9MICO</name>
<dbReference type="EMBL" id="JDRS01000022">
    <property type="protein sequence ID" value="KDS92572.1"/>
    <property type="molecule type" value="Genomic_DNA"/>
</dbReference>
<organism evidence="1 2">
    <name type="scientific">Dermabacter hominis 1368</name>
    <dbReference type="NCBI Taxonomy" id="1450519"/>
    <lineage>
        <taxon>Bacteria</taxon>
        <taxon>Bacillati</taxon>
        <taxon>Actinomycetota</taxon>
        <taxon>Actinomycetes</taxon>
        <taxon>Micrococcales</taxon>
        <taxon>Dermabacteraceae</taxon>
        <taxon>Dermabacter</taxon>
    </lineage>
</organism>
<evidence type="ECO:0000313" key="2">
    <source>
        <dbReference type="Proteomes" id="UP000030182"/>
    </source>
</evidence>